<proteinExistence type="predicted"/>
<name>X1CQX2_9ZZZZ</name>
<accession>X1CQX2</accession>
<sequence length="129" mass="15667">MKHGESILVLNNGDSFLLNFYYMDFDYLENKNSFINNFIKIINNFEREGYLIFNFRIDNNEEIKFSPYFVENIIKSDDSFNTENNINTFFNYNVLKRQNLKIREIFNYLWRLGISNVFFPLKYLNSLFA</sequence>
<dbReference type="AlphaFoldDB" id="X1CQX2"/>
<feature type="non-terminal residue" evidence="1">
    <location>
        <position position="129"/>
    </location>
</feature>
<comment type="caution">
    <text evidence="1">The sequence shown here is derived from an EMBL/GenBank/DDBJ whole genome shotgun (WGS) entry which is preliminary data.</text>
</comment>
<reference evidence="1" key="1">
    <citation type="journal article" date="2014" name="Front. Microbiol.">
        <title>High frequency of phylogenetically diverse reductive dehalogenase-homologous genes in deep subseafloor sedimentary metagenomes.</title>
        <authorList>
            <person name="Kawai M."/>
            <person name="Futagami T."/>
            <person name="Toyoda A."/>
            <person name="Takaki Y."/>
            <person name="Nishi S."/>
            <person name="Hori S."/>
            <person name="Arai W."/>
            <person name="Tsubouchi T."/>
            <person name="Morono Y."/>
            <person name="Uchiyama I."/>
            <person name="Ito T."/>
            <person name="Fujiyama A."/>
            <person name="Inagaki F."/>
            <person name="Takami H."/>
        </authorList>
    </citation>
    <scope>NUCLEOTIDE SEQUENCE</scope>
    <source>
        <strain evidence="1">Expedition CK06-06</strain>
    </source>
</reference>
<organism evidence="1">
    <name type="scientific">marine sediment metagenome</name>
    <dbReference type="NCBI Taxonomy" id="412755"/>
    <lineage>
        <taxon>unclassified sequences</taxon>
        <taxon>metagenomes</taxon>
        <taxon>ecological metagenomes</taxon>
    </lineage>
</organism>
<gene>
    <name evidence="1" type="ORF">S01H4_57901</name>
</gene>
<evidence type="ECO:0000313" key="1">
    <source>
        <dbReference type="EMBL" id="GAH10826.1"/>
    </source>
</evidence>
<dbReference type="EMBL" id="BART01033764">
    <property type="protein sequence ID" value="GAH10826.1"/>
    <property type="molecule type" value="Genomic_DNA"/>
</dbReference>
<protein>
    <submittedName>
        <fullName evidence="1">Uncharacterized protein</fullName>
    </submittedName>
</protein>